<dbReference type="Gene3D" id="3.30.310.250">
    <property type="entry name" value="Sporulation inhibitor of replication protein SirA"/>
    <property type="match status" value="1"/>
</dbReference>
<organism evidence="1 2">
    <name type="scientific">Caldibacillus debilis</name>
    <dbReference type="NCBI Taxonomy" id="301148"/>
    <lineage>
        <taxon>Bacteria</taxon>
        <taxon>Bacillati</taxon>
        <taxon>Bacillota</taxon>
        <taxon>Bacilli</taxon>
        <taxon>Bacillales</taxon>
        <taxon>Bacillaceae</taxon>
        <taxon>Caldibacillus</taxon>
    </lineage>
</organism>
<evidence type="ECO:0000313" key="1">
    <source>
        <dbReference type="EMBL" id="KYD20540.1"/>
    </source>
</evidence>
<proteinExistence type="predicted"/>
<comment type="caution">
    <text evidence="1">The sequence shown here is derived from an EMBL/GenBank/DDBJ whole genome shotgun (WGS) entry which is preliminary data.</text>
</comment>
<protein>
    <recommendedName>
        <fullName evidence="3">Sporulation inhibitor of replication protein SirA</fullName>
    </recommendedName>
</protein>
<dbReference type="InterPro" id="IPR019683">
    <property type="entry name" value="SirA"/>
</dbReference>
<accession>A0A150M7C8</accession>
<dbReference type="EMBL" id="LQYT01000034">
    <property type="protein sequence ID" value="KYD20540.1"/>
    <property type="molecule type" value="Genomic_DNA"/>
</dbReference>
<sequence>MVPVCGISSAYPENFSQIFGQAFFIPSFLLFADRSPVSFHGLSWLPGMFRLQPDRINIGMRVDEMKRYEMYLIDEQVADFFYGRERKFYNLFKEYEGSAPPKKEILEKQIDFITKPIPVLTIHSQIIRLLEGRQDFYIRQGKLVIENHRGKACLQIDQRAILLESNGYGEGENTFLDLLKKTEYNFLAIDRENGRYGWLKPLKRGLRL</sequence>
<evidence type="ECO:0000313" key="2">
    <source>
        <dbReference type="Proteomes" id="UP000075683"/>
    </source>
</evidence>
<reference evidence="1 2" key="1">
    <citation type="submission" date="2016-01" db="EMBL/GenBank/DDBJ databases">
        <title>Draft Genome Sequences of Seven Thermophilic Sporeformers Isolated from Foods.</title>
        <authorList>
            <person name="Berendsen E.M."/>
            <person name="Wells-Bennik M.H."/>
            <person name="Krawcyk A.O."/>
            <person name="De Jong A."/>
            <person name="Holsappel S."/>
            <person name="Eijlander R.T."/>
            <person name="Kuipers O.P."/>
        </authorList>
    </citation>
    <scope>NUCLEOTIDE SEQUENCE [LARGE SCALE GENOMIC DNA]</scope>
    <source>
        <strain evidence="1 2">B4135</strain>
    </source>
</reference>
<dbReference type="Pfam" id="PF10747">
    <property type="entry name" value="SirA"/>
    <property type="match status" value="1"/>
</dbReference>
<dbReference type="Proteomes" id="UP000075683">
    <property type="component" value="Unassembled WGS sequence"/>
</dbReference>
<dbReference type="AlphaFoldDB" id="A0A150M7C8"/>
<evidence type="ECO:0008006" key="3">
    <source>
        <dbReference type="Google" id="ProtNLM"/>
    </source>
</evidence>
<name>A0A150M7C8_9BACI</name>
<dbReference type="InterPro" id="IPR038449">
    <property type="entry name" value="SirA_sf"/>
</dbReference>
<gene>
    <name evidence="1" type="ORF">B4135_1841</name>
</gene>
<dbReference type="STRING" id="301148.B4135_1841"/>